<gene>
    <name evidence="1" type="ordered locus">Slin_6156</name>
</gene>
<organism evidence="1 2">
    <name type="scientific">Spirosoma linguale (strain ATCC 33905 / DSM 74 / LMG 10896 / Claus 1)</name>
    <dbReference type="NCBI Taxonomy" id="504472"/>
    <lineage>
        <taxon>Bacteria</taxon>
        <taxon>Pseudomonadati</taxon>
        <taxon>Bacteroidota</taxon>
        <taxon>Cytophagia</taxon>
        <taxon>Cytophagales</taxon>
        <taxon>Cytophagaceae</taxon>
        <taxon>Spirosoma</taxon>
    </lineage>
</organism>
<sequence length="54" mass="6238">MANKTFNVIVTVWLYLRNKTAHGDYTAYSTEQVQLLLTNVQDFITRHPAYGCCQ</sequence>
<dbReference type="Proteomes" id="UP000002028">
    <property type="component" value="Chromosome"/>
</dbReference>
<evidence type="ECO:0000313" key="2">
    <source>
        <dbReference type="Proteomes" id="UP000002028"/>
    </source>
</evidence>
<name>D2QTI4_SPILD</name>
<reference evidence="1 2" key="1">
    <citation type="journal article" date="2010" name="Stand. Genomic Sci.">
        <title>Complete genome sequence of Spirosoma linguale type strain (1).</title>
        <authorList>
            <person name="Lail K."/>
            <person name="Sikorski J."/>
            <person name="Saunders E."/>
            <person name="Lapidus A."/>
            <person name="Glavina Del Rio T."/>
            <person name="Copeland A."/>
            <person name="Tice H."/>
            <person name="Cheng J.-F."/>
            <person name="Lucas S."/>
            <person name="Nolan M."/>
            <person name="Bruce D."/>
            <person name="Goodwin L."/>
            <person name="Pitluck S."/>
            <person name="Ivanova N."/>
            <person name="Mavromatis K."/>
            <person name="Ovchinnikova G."/>
            <person name="Pati A."/>
            <person name="Chen A."/>
            <person name="Palaniappan K."/>
            <person name="Land M."/>
            <person name="Hauser L."/>
            <person name="Chang Y.-J."/>
            <person name="Jeffries C.D."/>
            <person name="Chain P."/>
            <person name="Brettin T."/>
            <person name="Detter J.C."/>
            <person name="Schuetze A."/>
            <person name="Rohde M."/>
            <person name="Tindall B.J."/>
            <person name="Goeker M."/>
            <person name="Bristow J."/>
            <person name="Eisen J.A."/>
            <person name="Markowitz V."/>
            <person name="Hugenholtz P."/>
            <person name="Kyrpides N.C."/>
            <person name="Klenk H.-P."/>
            <person name="Chen F."/>
        </authorList>
    </citation>
    <scope>NUCLEOTIDE SEQUENCE [LARGE SCALE GENOMIC DNA]</scope>
    <source>
        <strain evidence="2">ATCC 33905 / DSM 74 / LMG 10896 / Claus 1</strain>
    </source>
</reference>
<accession>D2QTI4</accession>
<dbReference type="EMBL" id="CP001769">
    <property type="protein sequence ID" value="ADB42116.1"/>
    <property type="molecule type" value="Genomic_DNA"/>
</dbReference>
<dbReference type="HOGENOM" id="CLU_3048135_0_0_10"/>
<dbReference type="KEGG" id="sli:Slin_6156"/>
<dbReference type="AlphaFoldDB" id="D2QTI4"/>
<protein>
    <submittedName>
        <fullName evidence="1">Uncharacterized protein</fullName>
    </submittedName>
</protein>
<evidence type="ECO:0000313" key="1">
    <source>
        <dbReference type="EMBL" id="ADB42116.1"/>
    </source>
</evidence>
<keyword evidence="2" id="KW-1185">Reference proteome</keyword>
<proteinExistence type="predicted"/>